<evidence type="ECO:0000313" key="2">
    <source>
        <dbReference type="Proteomes" id="UP000314294"/>
    </source>
</evidence>
<sequence length="66" mass="7592">MNRSDTLDSNSFCRVACPHPSPRARMCDSSSEGMKTLRKSPEKIPPFFMAPVFLMLSDTERRGWRK</sequence>
<name>A0A4Z2EGG6_9TELE</name>
<dbReference type="AlphaFoldDB" id="A0A4Z2EGG6"/>
<reference evidence="1 2" key="1">
    <citation type="submission" date="2019-03" db="EMBL/GenBank/DDBJ databases">
        <title>First draft genome of Liparis tanakae, snailfish: a comprehensive survey of snailfish specific genes.</title>
        <authorList>
            <person name="Kim W."/>
            <person name="Song I."/>
            <person name="Jeong J.-H."/>
            <person name="Kim D."/>
            <person name="Kim S."/>
            <person name="Ryu S."/>
            <person name="Song J.Y."/>
            <person name="Lee S.K."/>
        </authorList>
    </citation>
    <scope>NUCLEOTIDE SEQUENCE [LARGE SCALE GENOMIC DNA]</scope>
    <source>
        <tissue evidence="1">Muscle</tissue>
    </source>
</reference>
<comment type="caution">
    <text evidence="1">The sequence shown here is derived from an EMBL/GenBank/DDBJ whole genome shotgun (WGS) entry which is preliminary data.</text>
</comment>
<proteinExistence type="predicted"/>
<organism evidence="1 2">
    <name type="scientific">Liparis tanakae</name>
    <name type="common">Tanaka's snailfish</name>
    <dbReference type="NCBI Taxonomy" id="230148"/>
    <lineage>
        <taxon>Eukaryota</taxon>
        <taxon>Metazoa</taxon>
        <taxon>Chordata</taxon>
        <taxon>Craniata</taxon>
        <taxon>Vertebrata</taxon>
        <taxon>Euteleostomi</taxon>
        <taxon>Actinopterygii</taxon>
        <taxon>Neopterygii</taxon>
        <taxon>Teleostei</taxon>
        <taxon>Neoteleostei</taxon>
        <taxon>Acanthomorphata</taxon>
        <taxon>Eupercaria</taxon>
        <taxon>Perciformes</taxon>
        <taxon>Cottioidei</taxon>
        <taxon>Cottales</taxon>
        <taxon>Liparidae</taxon>
        <taxon>Liparis</taxon>
    </lineage>
</organism>
<dbReference type="EMBL" id="SRLO01007987">
    <property type="protein sequence ID" value="TNN27620.1"/>
    <property type="molecule type" value="Genomic_DNA"/>
</dbReference>
<protein>
    <submittedName>
        <fullName evidence="1">Uncharacterized protein</fullName>
    </submittedName>
</protein>
<evidence type="ECO:0000313" key="1">
    <source>
        <dbReference type="EMBL" id="TNN27620.1"/>
    </source>
</evidence>
<gene>
    <name evidence="1" type="ORF">EYF80_062234</name>
</gene>
<accession>A0A4Z2EGG6</accession>
<keyword evidence="2" id="KW-1185">Reference proteome</keyword>
<dbReference type="Proteomes" id="UP000314294">
    <property type="component" value="Unassembled WGS sequence"/>
</dbReference>